<feature type="chain" id="PRO_5040145659" description="Secreted protein" evidence="2">
    <location>
        <begin position="29"/>
        <end position="101"/>
    </location>
</feature>
<protein>
    <recommendedName>
        <fullName evidence="5">Secreted protein</fullName>
    </recommendedName>
</protein>
<keyword evidence="4" id="KW-1185">Reference proteome</keyword>
<evidence type="ECO:0000313" key="3">
    <source>
        <dbReference type="EMBL" id="CAB1454846.1"/>
    </source>
</evidence>
<dbReference type="AlphaFoldDB" id="A0A9N7Z8S9"/>
<proteinExistence type="predicted"/>
<feature type="compositionally biased region" description="Pro residues" evidence="1">
    <location>
        <begin position="41"/>
        <end position="55"/>
    </location>
</feature>
<comment type="caution">
    <text evidence="3">The sequence shown here is derived from an EMBL/GenBank/DDBJ whole genome shotgun (WGS) entry which is preliminary data.</text>
</comment>
<evidence type="ECO:0008006" key="5">
    <source>
        <dbReference type="Google" id="ProtNLM"/>
    </source>
</evidence>
<evidence type="ECO:0000256" key="1">
    <source>
        <dbReference type="SAM" id="MobiDB-lite"/>
    </source>
</evidence>
<name>A0A9N7Z8S9_PLEPL</name>
<evidence type="ECO:0000313" key="4">
    <source>
        <dbReference type="Proteomes" id="UP001153269"/>
    </source>
</evidence>
<reference evidence="3" key="1">
    <citation type="submission" date="2020-03" db="EMBL/GenBank/DDBJ databases">
        <authorList>
            <person name="Weist P."/>
        </authorList>
    </citation>
    <scope>NUCLEOTIDE SEQUENCE</scope>
</reference>
<feature type="region of interest" description="Disordered" evidence="1">
    <location>
        <begin position="27"/>
        <end position="62"/>
    </location>
</feature>
<accession>A0A9N7Z8S9</accession>
<keyword evidence="2" id="KW-0732">Signal</keyword>
<dbReference type="Proteomes" id="UP001153269">
    <property type="component" value="Unassembled WGS sequence"/>
</dbReference>
<evidence type="ECO:0000256" key="2">
    <source>
        <dbReference type="SAM" id="SignalP"/>
    </source>
</evidence>
<gene>
    <name evidence="3" type="ORF">PLEPLA_LOCUS42613</name>
</gene>
<dbReference type="EMBL" id="CADEAL010004227">
    <property type="protein sequence ID" value="CAB1454846.1"/>
    <property type="molecule type" value="Genomic_DNA"/>
</dbReference>
<feature type="signal peptide" evidence="2">
    <location>
        <begin position="1"/>
        <end position="28"/>
    </location>
</feature>
<organism evidence="3 4">
    <name type="scientific">Pleuronectes platessa</name>
    <name type="common">European plaice</name>
    <dbReference type="NCBI Taxonomy" id="8262"/>
    <lineage>
        <taxon>Eukaryota</taxon>
        <taxon>Metazoa</taxon>
        <taxon>Chordata</taxon>
        <taxon>Craniata</taxon>
        <taxon>Vertebrata</taxon>
        <taxon>Euteleostomi</taxon>
        <taxon>Actinopterygii</taxon>
        <taxon>Neopterygii</taxon>
        <taxon>Teleostei</taxon>
        <taxon>Neoteleostei</taxon>
        <taxon>Acanthomorphata</taxon>
        <taxon>Carangaria</taxon>
        <taxon>Pleuronectiformes</taxon>
        <taxon>Pleuronectoidei</taxon>
        <taxon>Pleuronectidae</taxon>
        <taxon>Pleuronectes</taxon>
    </lineage>
</organism>
<sequence length="101" mass="11118">MGNCRLLLVRLWWRTSVIFMSLDRDSWGVSKQPRPDATSIPAPPPSSPLLPPPPAQKQVDRGAAQAGLVGLRAGDYLHSSREAEHMFPARHSSQALHLICL</sequence>